<sequence>MAKDASTTSYPRAVLDLFDAYVHGAIDRRGFIQQCALHVGGATAATATLTALSPDFARGQVIAPDDSRLTTHPVDIASPHGHGTIRAYVARAAARAGQALPVIIVAHENRGLNPHIEDIARRLALEGFLAVAPDALTTLGGYPGDEDKARAAFATLDRAKIGEDFVAAATYARTMAGSNGKIGAIGFCFGGGIANMLATRLPDLRAAIPFYGSPPVLADVPRIKAELLIHYGGNDARTNAAWPDYEAALKQAGIRYHACIYDGAEHGFNNDTTPRFNKAAAELAWGRSLALFRRTLG</sequence>
<dbReference type="RefSeq" id="WP_304535941.1">
    <property type="nucleotide sequence ID" value="NZ_JAUQOM010000004.1"/>
</dbReference>
<evidence type="ECO:0000259" key="1">
    <source>
        <dbReference type="Pfam" id="PF01738"/>
    </source>
</evidence>
<dbReference type="Gene3D" id="3.40.50.1820">
    <property type="entry name" value="alpha/beta hydrolase"/>
    <property type="match status" value="1"/>
</dbReference>
<evidence type="ECO:0000259" key="2">
    <source>
        <dbReference type="Pfam" id="PF23678"/>
    </source>
</evidence>
<dbReference type="GO" id="GO:0016787">
    <property type="term" value="F:hydrolase activity"/>
    <property type="evidence" value="ECO:0007669"/>
    <property type="project" value="UniProtKB-KW"/>
</dbReference>
<feature type="domain" description="YqhI" evidence="2">
    <location>
        <begin position="9"/>
        <end position="34"/>
    </location>
</feature>
<dbReference type="PANTHER" id="PTHR46623">
    <property type="entry name" value="CARBOXYMETHYLENEBUTENOLIDASE-RELATED"/>
    <property type="match status" value="1"/>
</dbReference>
<proteinExistence type="predicted"/>
<reference evidence="3" key="1">
    <citation type="submission" date="2023-07" db="EMBL/GenBank/DDBJ databases">
        <title>Bacterial whole genome sequence for Sphingobium sp. HBC34.</title>
        <authorList>
            <person name="Le V."/>
            <person name="Ko S.-R."/>
            <person name="Ahn C.-Y."/>
            <person name="Oh H.-M."/>
        </authorList>
    </citation>
    <scope>NUCLEOTIDE SEQUENCE</scope>
    <source>
        <strain evidence="3">HBC34</strain>
    </source>
</reference>
<dbReference type="InterPro" id="IPR057802">
    <property type="entry name" value="YqhI_dom"/>
</dbReference>
<name>A0ABT8ZLU1_9SPHN</name>
<keyword evidence="4" id="KW-1185">Reference proteome</keyword>
<dbReference type="SUPFAM" id="SSF53474">
    <property type="entry name" value="alpha/beta-Hydrolases"/>
    <property type="match status" value="1"/>
</dbReference>
<gene>
    <name evidence="3" type="ORF">Q4610_10725</name>
</gene>
<dbReference type="PANTHER" id="PTHR46623:SF6">
    <property type="entry name" value="ALPHA_BETA-HYDROLASES SUPERFAMILY PROTEIN"/>
    <property type="match status" value="1"/>
</dbReference>
<protein>
    <submittedName>
        <fullName evidence="3">Dienelactone hydrolase family protein</fullName>
        <ecNumber evidence="3">3.1.-.-</ecNumber>
    </submittedName>
</protein>
<organism evidence="3 4">
    <name type="scientific">Sphingobium cyanobacteriorum</name>
    <dbReference type="NCBI Taxonomy" id="3063954"/>
    <lineage>
        <taxon>Bacteria</taxon>
        <taxon>Pseudomonadati</taxon>
        <taxon>Pseudomonadota</taxon>
        <taxon>Alphaproteobacteria</taxon>
        <taxon>Sphingomonadales</taxon>
        <taxon>Sphingomonadaceae</taxon>
        <taxon>Sphingobium</taxon>
    </lineage>
</organism>
<dbReference type="EC" id="3.1.-.-" evidence="3"/>
<accession>A0ABT8ZLU1</accession>
<comment type="caution">
    <text evidence="3">The sequence shown here is derived from an EMBL/GenBank/DDBJ whole genome shotgun (WGS) entry which is preliminary data.</text>
</comment>
<dbReference type="Proteomes" id="UP001176471">
    <property type="component" value="Unassembled WGS sequence"/>
</dbReference>
<dbReference type="EMBL" id="JAUQOM010000004">
    <property type="protein sequence ID" value="MDO7835515.1"/>
    <property type="molecule type" value="Genomic_DNA"/>
</dbReference>
<evidence type="ECO:0000313" key="4">
    <source>
        <dbReference type="Proteomes" id="UP001176471"/>
    </source>
</evidence>
<dbReference type="InterPro" id="IPR029058">
    <property type="entry name" value="AB_hydrolase_fold"/>
</dbReference>
<feature type="domain" description="Dienelactone hydrolase" evidence="1">
    <location>
        <begin position="86"/>
        <end position="295"/>
    </location>
</feature>
<evidence type="ECO:0000313" key="3">
    <source>
        <dbReference type="EMBL" id="MDO7835515.1"/>
    </source>
</evidence>
<dbReference type="Pfam" id="PF01738">
    <property type="entry name" value="DLH"/>
    <property type="match status" value="1"/>
</dbReference>
<dbReference type="InterPro" id="IPR002925">
    <property type="entry name" value="Dienelactn_hydro"/>
</dbReference>
<dbReference type="Pfam" id="PF23678">
    <property type="entry name" value="YqhI"/>
    <property type="match status" value="1"/>
</dbReference>
<keyword evidence="3" id="KW-0378">Hydrolase</keyword>
<dbReference type="InterPro" id="IPR051049">
    <property type="entry name" value="Dienelactone_hydrolase-like"/>
</dbReference>